<dbReference type="InterPro" id="IPR023809">
    <property type="entry name" value="Thiopep_bacteriocin_synth_dom"/>
</dbReference>
<keyword evidence="3" id="KW-1185">Reference proteome</keyword>
<evidence type="ECO:0000313" key="3">
    <source>
        <dbReference type="Proteomes" id="UP000290365"/>
    </source>
</evidence>
<dbReference type="Pfam" id="PF14028">
    <property type="entry name" value="Lant_dehydr_C"/>
    <property type="match status" value="1"/>
</dbReference>
<reference evidence="2 3" key="1">
    <citation type="submission" date="2019-01" db="EMBL/GenBank/DDBJ databases">
        <title>Ktedonosporobacter rubrisoli SCAWS-G2.</title>
        <authorList>
            <person name="Huang Y."/>
            <person name="Yan B."/>
        </authorList>
    </citation>
    <scope>NUCLEOTIDE SEQUENCE [LARGE SCALE GENOMIC DNA]</scope>
    <source>
        <strain evidence="2 3">SCAWS-G2</strain>
    </source>
</reference>
<dbReference type="KEGG" id="kbs:EPA93_45900"/>
<name>A0A4V0Z0E2_KTERU</name>
<accession>A0A4V0Z0E2</accession>
<protein>
    <recommendedName>
        <fullName evidence="1">Thiopeptide-type bacteriocin biosynthesis domain-containing protein</fullName>
    </recommendedName>
</protein>
<organism evidence="2 3">
    <name type="scientific">Ktedonosporobacter rubrisoli</name>
    <dbReference type="NCBI Taxonomy" id="2509675"/>
    <lineage>
        <taxon>Bacteria</taxon>
        <taxon>Bacillati</taxon>
        <taxon>Chloroflexota</taxon>
        <taxon>Ktedonobacteria</taxon>
        <taxon>Ktedonobacterales</taxon>
        <taxon>Ktedonosporobacteraceae</taxon>
        <taxon>Ktedonosporobacter</taxon>
    </lineage>
</organism>
<gene>
    <name evidence="2" type="ORF">EPA93_45900</name>
</gene>
<sequence>MPSLRTWREKWSVPRYVYLGEFDHRLLLDLECQEQAEILRMDLQKIKQGKSVVLQEGLPEPRHAWLEGPEGHYMPELVISLALRQPRKALKVDKIATSTISLNTFNQQRLYPPGSEWLYVKLYCAPSLQNDLIAGPIRTFAQEALKRGLAEDWYFLRYADPDPHIRVRFRGNATVLMHQLTPELSRWATQLMMDGPCLKFTFDVYEREIERYGGPGGMLAAEAFFAADSITTAEFLYLLSARIVTLERIVLAVLSIDTLLAQLGLTPVKRLQWCRERAQSRSASGAAYRHYKAQLRALLGAPAALSTLAGGEHIEKIFSSQNVSMIRIAQQLAEAASQQELSQSLTGIYSSFVHMHCNRLLGLKREEEQMAYHLHRRIREGLEKAPLVVQQET</sequence>
<dbReference type="AlphaFoldDB" id="A0A4V0Z0E2"/>
<evidence type="ECO:0000313" key="2">
    <source>
        <dbReference type="EMBL" id="QBD82911.1"/>
    </source>
</evidence>
<dbReference type="EMBL" id="CP035758">
    <property type="protein sequence ID" value="QBD82911.1"/>
    <property type="molecule type" value="Genomic_DNA"/>
</dbReference>
<dbReference type="OrthoDB" id="1273722at2"/>
<evidence type="ECO:0000259" key="1">
    <source>
        <dbReference type="Pfam" id="PF14028"/>
    </source>
</evidence>
<proteinExistence type="predicted"/>
<feature type="domain" description="Thiopeptide-type bacteriocin biosynthesis" evidence="1">
    <location>
        <begin position="117"/>
        <end position="377"/>
    </location>
</feature>
<dbReference type="NCBIfam" id="TIGR03891">
    <property type="entry name" value="thiopep_ocin"/>
    <property type="match status" value="1"/>
</dbReference>
<dbReference type="Proteomes" id="UP000290365">
    <property type="component" value="Chromosome"/>
</dbReference>